<organism evidence="2 3">
    <name type="scientific">Gemella haemolysans</name>
    <dbReference type="NCBI Taxonomy" id="1379"/>
    <lineage>
        <taxon>Bacteria</taxon>
        <taxon>Bacillati</taxon>
        <taxon>Bacillota</taxon>
        <taxon>Bacilli</taxon>
        <taxon>Bacillales</taxon>
        <taxon>Gemellaceae</taxon>
        <taxon>Gemella</taxon>
    </lineage>
</organism>
<dbReference type="EMBL" id="CP050965">
    <property type="protein sequence ID" value="QIX89016.1"/>
    <property type="molecule type" value="Genomic_DNA"/>
</dbReference>
<accession>A0ABX6KNP9</accession>
<sequence>MDGGSLIMGVEQKILILRKRIKDLNLKPTGYNKHGQFHYYQLSDFLPHTIDICSEIGLYEEYTEDEDYKTLVVKDVEQPTEARIFKMKKMEVPPILPTQPNEKVGVAMQRAGNTVQTVGSVDTYYMRYLYRNLLKLTEPDFTEIMAERNALIQAIQQNLPPQHIQSILSKRNKFRLEDLTNEELRDVWQWILNQRQAQQHQQQEQVEGEQTNDK</sequence>
<evidence type="ECO:0000313" key="3">
    <source>
        <dbReference type="Proteomes" id="UP000501205"/>
    </source>
</evidence>
<protein>
    <submittedName>
        <fullName evidence="2">Uncharacterized protein</fullName>
    </submittedName>
</protein>
<evidence type="ECO:0000313" key="2">
    <source>
        <dbReference type="EMBL" id="QIX89016.1"/>
    </source>
</evidence>
<name>A0ABX6KNP9_9BACL</name>
<dbReference type="Proteomes" id="UP000501205">
    <property type="component" value="Chromosome"/>
</dbReference>
<dbReference type="RefSeq" id="WP_155801266.1">
    <property type="nucleotide sequence ID" value="NZ_CP050965.1"/>
</dbReference>
<evidence type="ECO:0000313" key="1">
    <source>
        <dbReference type="EMBL" id="QIX87277.1"/>
    </source>
</evidence>
<proteinExistence type="predicted"/>
<gene>
    <name evidence="1" type="ORF">FOC48_00175</name>
    <name evidence="2" type="ORF">FOC48_09715</name>
</gene>
<dbReference type="EMBL" id="CP050965">
    <property type="protein sequence ID" value="QIX87277.1"/>
    <property type="molecule type" value="Genomic_DNA"/>
</dbReference>
<reference evidence="2 3" key="1">
    <citation type="submission" date="2019-11" db="EMBL/GenBank/DDBJ databases">
        <title>FDA dAtabase for Regulatory Grade micrObial Sequences (FDA-ARGOS): Supporting development and validation of Infectious Disease Dx tests.</title>
        <authorList>
            <person name="Damon A."/>
            <person name="Tallon L."/>
            <person name="Sadzewicz L."/>
            <person name="Vavikolanu K."/>
            <person name="Mehta A."/>
            <person name="Aluvathingal J."/>
            <person name="Nadendla S."/>
            <person name="Myers T."/>
            <person name="Yan Y."/>
            <person name="Sichtig H."/>
        </authorList>
    </citation>
    <scope>NUCLEOTIDE SEQUENCE [LARGE SCALE GENOMIC DNA]</scope>
    <source>
        <strain evidence="2 3">FDAARGOS_740</strain>
    </source>
</reference>
<keyword evidence="3" id="KW-1185">Reference proteome</keyword>